<comment type="catalytic activity">
    <reaction evidence="1 11">
        <text>an S-substituted glutathione + H2O = an S-substituted L-cysteinylglycine + L-glutamate</text>
        <dbReference type="Rhea" id="RHEA:59468"/>
        <dbReference type="ChEBI" id="CHEBI:15377"/>
        <dbReference type="ChEBI" id="CHEBI:29985"/>
        <dbReference type="ChEBI" id="CHEBI:90779"/>
        <dbReference type="ChEBI" id="CHEBI:143103"/>
        <dbReference type="EC" id="3.4.19.13"/>
    </reaction>
</comment>
<dbReference type="GO" id="GO:0006751">
    <property type="term" value="P:glutathione catabolic process"/>
    <property type="evidence" value="ECO:0007669"/>
    <property type="project" value="UniProtKB-UniRule"/>
</dbReference>
<dbReference type="InterPro" id="IPR029055">
    <property type="entry name" value="Ntn_hydrolases_N"/>
</dbReference>
<keyword evidence="5 11" id="KW-0378">Hydrolase</keyword>
<dbReference type="NCBIfam" id="TIGR00066">
    <property type="entry name" value="g_glut_trans"/>
    <property type="match status" value="1"/>
</dbReference>
<organism evidence="13 14">
    <name type="scientific">Haoranjiania flava</name>
    <dbReference type="NCBI Taxonomy" id="1856322"/>
    <lineage>
        <taxon>Bacteria</taxon>
        <taxon>Pseudomonadati</taxon>
        <taxon>Bacteroidota</taxon>
        <taxon>Chitinophagia</taxon>
        <taxon>Chitinophagales</taxon>
        <taxon>Chitinophagaceae</taxon>
        <taxon>Haoranjiania</taxon>
    </lineage>
</organism>
<evidence type="ECO:0000313" key="14">
    <source>
        <dbReference type="Proteomes" id="UP001209317"/>
    </source>
</evidence>
<feature type="chain" id="PRO_5042290340" description="Glutathione hydrolase proenzyme" evidence="12">
    <location>
        <begin position="18"/>
        <end position="570"/>
    </location>
</feature>
<dbReference type="PANTHER" id="PTHR43199">
    <property type="entry name" value="GLUTATHIONE HYDROLASE"/>
    <property type="match status" value="1"/>
</dbReference>
<dbReference type="Gene3D" id="3.60.20.40">
    <property type="match status" value="1"/>
</dbReference>
<dbReference type="PRINTS" id="PR01210">
    <property type="entry name" value="GGTRANSPTASE"/>
</dbReference>
<dbReference type="InterPro" id="IPR043137">
    <property type="entry name" value="GGT_ssub_C"/>
</dbReference>
<dbReference type="PROSITE" id="PS00462">
    <property type="entry name" value="G_GLU_TRANSPEPTIDASE"/>
    <property type="match status" value="1"/>
</dbReference>
<dbReference type="PANTHER" id="PTHR43199:SF1">
    <property type="entry name" value="GLUTATHIONE HYDROLASE PROENZYME"/>
    <property type="match status" value="1"/>
</dbReference>
<feature type="binding site" evidence="10">
    <location>
        <position position="476"/>
    </location>
    <ligand>
        <name>L-glutamate</name>
        <dbReference type="ChEBI" id="CHEBI:29985"/>
    </ligand>
</feature>
<dbReference type="Pfam" id="PF01019">
    <property type="entry name" value="G_glu_transpept"/>
    <property type="match status" value="1"/>
</dbReference>
<dbReference type="InterPro" id="IPR055262">
    <property type="entry name" value="GGT_CS"/>
</dbReference>
<dbReference type="EC" id="2.3.2.2" evidence="11"/>
<evidence type="ECO:0000256" key="9">
    <source>
        <dbReference type="PIRSR" id="PIRSR600101-1"/>
    </source>
</evidence>
<comment type="catalytic activity">
    <reaction evidence="2 11">
        <text>glutathione + H2O = L-cysteinylglycine + L-glutamate</text>
        <dbReference type="Rhea" id="RHEA:28807"/>
        <dbReference type="ChEBI" id="CHEBI:15377"/>
        <dbReference type="ChEBI" id="CHEBI:29985"/>
        <dbReference type="ChEBI" id="CHEBI:57925"/>
        <dbReference type="ChEBI" id="CHEBI:61694"/>
        <dbReference type="EC" id="3.4.19.13"/>
    </reaction>
</comment>
<keyword evidence="12" id="KW-0732">Signal</keyword>
<dbReference type="SUPFAM" id="SSF56235">
    <property type="entry name" value="N-terminal nucleophile aminohydrolases (Ntn hydrolases)"/>
    <property type="match status" value="1"/>
</dbReference>
<comment type="caution">
    <text evidence="13">The sequence shown here is derived from an EMBL/GenBank/DDBJ whole genome shotgun (WGS) entry which is preliminary data.</text>
</comment>
<comment type="PTM">
    <text evidence="11">Cleaved by autocatalysis into a large and a small subunit.</text>
</comment>
<protein>
    <recommendedName>
        <fullName evidence="11">Glutathione hydrolase proenzyme</fullName>
        <ecNumber evidence="11">2.3.2.2</ecNumber>
        <ecNumber evidence="11">3.4.19.13</ecNumber>
    </recommendedName>
    <component>
        <recommendedName>
            <fullName evidence="11">Glutathione hydrolase large chain</fullName>
        </recommendedName>
    </component>
    <component>
        <recommendedName>
            <fullName evidence="11">Glutathione hydrolase small chain</fullName>
        </recommendedName>
    </component>
</protein>
<name>A0AAE3LLA5_9BACT</name>
<keyword evidence="14" id="KW-1185">Reference proteome</keyword>
<feature type="active site" description="Nucleophile" evidence="9">
    <location>
        <position position="383"/>
    </location>
</feature>
<evidence type="ECO:0000256" key="8">
    <source>
        <dbReference type="ARBA" id="ARBA00047417"/>
    </source>
</evidence>
<evidence type="ECO:0000256" key="6">
    <source>
        <dbReference type="ARBA" id="ARBA00023145"/>
    </source>
</evidence>
<dbReference type="GO" id="GO:0103068">
    <property type="term" value="F:leukotriene C4 gamma-glutamyl transferase activity"/>
    <property type="evidence" value="ECO:0007669"/>
    <property type="project" value="UniProtKB-EC"/>
</dbReference>
<comment type="similarity">
    <text evidence="3 11">Belongs to the gamma-glutamyltransferase family.</text>
</comment>
<sequence length="570" mass="62019">MKQLLLFFAFISFSAVAMSQSKYVGKEKVIDPFSYRITKTGTYQNAAVATAHPLASEVGVQVLKRGGNAFDAAIAVQFALAVVYPQAGNIGGGGFLMARTAAGKQVAIDYRETAPAKAYRDMYLDKDGKPVEGLSVNGHLASGVPGTVAGLAATAAYGRLPWKDLVDPAISLAQYGFAITKEEAANLNAIKQDLLKYNTMPTAFTKDRKWMEGDVLIQAELAETLKRIRDHGAKGFYEGKTARLLTEEMQRGGGIISAEDLKAYKAKHRKPVVFSYRGYEVISFPAPSSGGILLGQMLKMAEPFPLQSYGHNSAKAVHLLAEIERRAYADRAEYMGDPDFYKVPEKELLSAKYLTGRMKTFDSRKASVSKEMQHGNVYESDQTTHLSIADKAGNMVAVTTTLNTSYGSKVVVGGAGFFTNNEMDDLSIKPGVPNVYGAVGREANAIAPGKRMLSSMTPTLVLKNKKPFMVVGTPGGTTIPTSVLQSIVNVIDFRMLPREAIDAPKFHHQWLPDRIDVEKSFPKFVVSELEKKGHTVNQRGQIGRVEMILFEKRGLNTAADSRGDDSVAGY</sequence>
<comment type="subunit">
    <text evidence="11">This enzyme consists of two polypeptide chains, which are synthesized in precursor form from a single polypeptide.</text>
</comment>
<dbReference type="Proteomes" id="UP001209317">
    <property type="component" value="Unassembled WGS sequence"/>
</dbReference>
<proteinExistence type="inferred from homology"/>
<evidence type="ECO:0000256" key="5">
    <source>
        <dbReference type="ARBA" id="ARBA00022801"/>
    </source>
</evidence>
<dbReference type="GO" id="GO:0006750">
    <property type="term" value="P:glutathione biosynthetic process"/>
    <property type="evidence" value="ECO:0007669"/>
    <property type="project" value="UniProtKB-KW"/>
</dbReference>
<keyword evidence="7 11" id="KW-0012">Acyltransferase</keyword>
<feature type="binding site" evidence="10">
    <location>
        <position position="111"/>
    </location>
    <ligand>
        <name>L-glutamate</name>
        <dbReference type="ChEBI" id="CHEBI:29985"/>
    </ligand>
</feature>
<evidence type="ECO:0000256" key="3">
    <source>
        <dbReference type="ARBA" id="ARBA00009381"/>
    </source>
</evidence>
<dbReference type="AlphaFoldDB" id="A0AAE3LLA5"/>
<evidence type="ECO:0000256" key="1">
    <source>
        <dbReference type="ARBA" id="ARBA00001049"/>
    </source>
</evidence>
<keyword evidence="11" id="KW-0317">Glutathione biosynthesis</keyword>
<feature type="binding site" evidence="10">
    <location>
        <position position="425"/>
    </location>
    <ligand>
        <name>L-glutamate</name>
        <dbReference type="ChEBI" id="CHEBI:29985"/>
    </ligand>
</feature>
<feature type="signal peptide" evidence="12">
    <location>
        <begin position="1"/>
        <end position="17"/>
    </location>
</feature>
<keyword evidence="6 11" id="KW-0865">Zymogen</keyword>
<evidence type="ECO:0000256" key="2">
    <source>
        <dbReference type="ARBA" id="ARBA00001089"/>
    </source>
</evidence>
<dbReference type="EC" id="3.4.19.13" evidence="11"/>
<feature type="binding site" evidence="10">
    <location>
        <begin position="401"/>
        <end position="403"/>
    </location>
    <ligand>
        <name>L-glutamate</name>
        <dbReference type="ChEBI" id="CHEBI:29985"/>
    </ligand>
</feature>
<evidence type="ECO:0000256" key="12">
    <source>
        <dbReference type="SAM" id="SignalP"/>
    </source>
</evidence>
<dbReference type="InterPro" id="IPR043138">
    <property type="entry name" value="GGT_lsub"/>
</dbReference>
<feature type="binding site" evidence="10">
    <location>
        <begin position="454"/>
        <end position="455"/>
    </location>
    <ligand>
        <name>L-glutamate</name>
        <dbReference type="ChEBI" id="CHEBI:29985"/>
    </ligand>
</feature>
<keyword evidence="4 11" id="KW-0808">Transferase</keyword>
<accession>A0AAE3LLA5</accession>
<gene>
    <name evidence="13" type="primary">ggt</name>
    <name evidence="13" type="ORF">OD355_11655</name>
</gene>
<reference evidence="13" key="1">
    <citation type="submission" date="2022-10" db="EMBL/GenBank/DDBJ databases">
        <authorList>
            <person name="Kim H.S."/>
            <person name="Kim J.-S."/>
            <person name="Suh M.K."/>
            <person name="Eom M.K."/>
            <person name="Lee J.-S."/>
        </authorList>
    </citation>
    <scope>NUCLEOTIDE SEQUENCE</scope>
    <source>
        <strain evidence="13">LIP-5</strain>
    </source>
</reference>
<evidence type="ECO:0000313" key="13">
    <source>
        <dbReference type="EMBL" id="MCU7695174.1"/>
    </source>
</evidence>
<dbReference type="InterPro" id="IPR000101">
    <property type="entry name" value="GGT_peptidase"/>
</dbReference>
<dbReference type="EMBL" id="JAOTPL010000019">
    <property type="protein sequence ID" value="MCU7695174.1"/>
    <property type="molecule type" value="Genomic_DNA"/>
</dbReference>
<dbReference type="GO" id="GO:0036374">
    <property type="term" value="F:glutathione hydrolase activity"/>
    <property type="evidence" value="ECO:0007669"/>
    <property type="project" value="UniProtKB-UniRule"/>
</dbReference>
<evidence type="ECO:0000256" key="4">
    <source>
        <dbReference type="ARBA" id="ARBA00022679"/>
    </source>
</evidence>
<evidence type="ECO:0000256" key="7">
    <source>
        <dbReference type="ARBA" id="ARBA00023315"/>
    </source>
</evidence>
<dbReference type="InterPro" id="IPR051792">
    <property type="entry name" value="GGT_bact"/>
</dbReference>
<comment type="catalytic activity">
    <reaction evidence="8 11">
        <text>an N-terminal (5-L-glutamyl)-[peptide] + an alpha-amino acid = 5-L-glutamyl amino acid + an N-terminal L-alpha-aminoacyl-[peptide]</text>
        <dbReference type="Rhea" id="RHEA:23904"/>
        <dbReference type="Rhea" id="RHEA-COMP:9780"/>
        <dbReference type="Rhea" id="RHEA-COMP:9795"/>
        <dbReference type="ChEBI" id="CHEBI:77644"/>
        <dbReference type="ChEBI" id="CHEBI:78597"/>
        <dbReference type="ChEBI" id="CHEBI:78599"/>
        <dbReference type="ChEBI" id="CHEBI:78608"/>
        <dbReference type="EC" id="2.3.2.2"/>
    </reaction>
</comment>
<dbReference type="RefSeq" id="WP_263038661.1">
    <property type="nucleotide sequence ID" value="NZ_JAOTPL010000019.1"/>
</dbReference>
<dbReference type="Gene3D" id="1.10.246.130">
    <property type="match status" value="1"/>
</dbReference>
<comment type="pathway">
    <text evidence="11">Sulfur metabolism; glutathione metabolism.</text>
</comment>
<evidence type="ECO:0000256" key="11">
    <source>
        <dbReference type="RuleBase" id="RU368036"/>
    </source>
</evidence>
<evidence type="ECO:0000256" key="10">
    <source>
        <dbReference type="PIRSR" id="PIRSR600101-2"/>
    </source>
</evidence>